<dbReference type="InterPro" id="IPR019587">
    <property type="entry name" value="Polyketide_cyclase/dehydratase"/>
</dbReference>
<name>A0A194XFR8_MOLSC</name>
<evidence type="ECO:0000313" key="2">
    <source>
        <dbReference type="Proteomes" id="UP000070700"/>
    </source>
</evidence>
<dbReference type="PANTHER" id="PTHR39332">
    <property type="entry name" value="BLL4707 PROTEIN"/>
    <property type="match status" value="1"/>
</dbReference>
<reference evidence="1 2" key="1">
    <citation type="submission" date="2015-10" db="EMBL/GenBank/DDBJ databases">
        <title>Full genome of DAOMC 229536 Phialocephala scopiformis, a fungal endophyte of spruce producing the potent anti-insectan compound rugulosin.</title>
        <authorList>
            <consortium name="DOE Joint Genome Institute"/>
            <person name="Walker A.K."/>
            <person name="Frasz S.L."/>
            <person name="Seifert K.A."/>
            <person name="Miller J.D."/>
            <person name="Mondo S.J."/>
            <person name="Labutti K."/>
            <person name="Lipzen A."/>
            <person name="Dockter R."/>
            <person name="Kennedy M."/>
            <person name="Grigoriev I.V."/>
            <person name="Spatafora J.W."/>
        </authorList>
    </citation>
    <scope>NUCLEOTIDE SEQUENCE [LARGE SCALE GENOMIC DNA]</scope>
    <source>
        <strain evidence="1 2">CBS 120377</strain>
    </source>
</reference>
<evidence type="ECO:0000313" key="1">
    <source>
        <dbReference type="EMBL" id="KUJ19013.1"/>
    </source>
</evidence>
<gene>
    <name evidence="1" type="ORF">LY89DRAFT_582737</name>
</gene>
<dbReference type="PANTHER" id="PTHR39332:SF7">
    <property type="entry name" value="SRPBCC FAMILY PROTEIN"/>
    <property type="match status" value="1"/>
</dbReference>
<proteinExistence type="predicted"/>
<keyword evidence="2" id="KW-1185">Reference proteome</keyword>
<dbReference type="Gene3D" id="3.30.530.20">
    <property type="match status" value="1"/>
</dbReference>
<dbReference type="RefSeq" id="XP_018073368.1">
    <property type="nucleotide sequence ID" value="XM_018209179.1"/>
</dbReference>
<dbReference type="OrthoDB" id="10255646at2759"/>
<sequence length="152" mass="16723">MASRIPTSTSVTESAVIEAKFSAVWHLIKLENFGHFWSALKNSESVKGASPDTDIVKWTFKDGTVLEVKQEEHSAIDHYITYSVISAQPQLTYSSVLSTVRCFPITSGKHEGHTFIQWTGSFSSDADAGVIEDAKYKRREALADLAKAAAKL</sequence>
<dbReference type="Pfam" id="PF10604">
    <property type="entry name" value="Polyketide_cyc2"/>
    <property type="match status" value="1"/>
</dbReference>
<organism evidence="1 2">
    <name type="scientific">Mollisia scopiformis</name>
    <name type="common">Conifer needle endophyte fungus</name>
    <name type="synonym">Phialocephala scopiformis</name>
    <dbReference type="NCBI Taxonomy" id="149040"/>
    <lineage>
        <taxon>Eukaryota</taxon>
        <taxon>Fungi</taxon>
        <taxon>Dikarya</taxon>
        <taxon>Ascomycota</taxon>
        <taxon>Pezizomycotina</taxon>
        <taxon>Leotiomycetes</taxon>
        <taxon>Helotiales</taxon>
        <taxon>Mollisiaceae</taxon>
        <taxon>Mollisia</taxon>
    </lineage>
</organism>
<dbReference type="AlphaFoldDB" id="A0A194XFR8"/>
<accession>A0A194XFR8</accession>
<dbReference type="InParanoid" id="A0A194XFR8"/>
<dbReference type="EMBL" id="KQ947412">
    <property type="protein sequence ID" value="KUJ19013.1"/>
    <property type="molecule type" value="Genomic_DNA"/>
</dbReference>
<dbReference type="Proteomes" id="UP000070700">
    <property type="component" value="Unassembled WGS sequence"/>
</dbReference>
<dbReference type="GeneID" id="28818905"/>
<dbReference type="KEGG" id="psco:LY89DRAFT_582737"/>
<dbReference type="SUPFAM" id="SSF55961">
    <property type="entry name" value="Bet v1-like"/>
    <property type="match status" value="1"/>
</dbReference>
<dbReference type="InterPro" id="IPR023393">
    <property type="entry name" value="START-like_dom_sf"/>
</dbReference>
<protein>
    <submittedName>
        <fullName evidence="1">Bet v1-like protein</fullName>
    </submittedName>
</protein>